<reference evidence="2 3" key="2">
    <citation type="journal article" date="2012" name="J. Bacteriol.">
        <title>Complete genome sequences of Desulfosporosinus orientis DSM765T, Desulfosporosinus youngiae DSM17734T, Desulfosporosinus meridiei DSM13257T, and Desulfosporosinus acidiphilus DSM22704T.</title>
        <authorList>
            <person name="Pester M."/>
            <person name="Brambilla E."/>
            <person name="Alazard D."/>
            <person name="Rattei T."/>
            <person name="Weinmaier T."/>
            <person name="Han J."/>
            <person name="Lucas S."/>
            <person name="Lapidus A."/>
            <person name="Cheng J.F."/>
            <person name="Goodwin L."/>
            <person name="Pitluck S."/>
            <person name="Peters L."/>
            <person name="Ovchinnikova G."/>
            <person name="Teshima H."/>
            <person name="Detter J.C."/>
            <person name="Han C.S."/>
            <person name="Tapia R."/>
            <person name="Land M.L."/>
            <person name="Hauser L."/>
            <person name="Kyrpides N.C."/>
            <person name="Ivanova N.N."/>
            <person name="Pagani I."/>
            <person name="Huntmann M."/>
            <person name="Wei C.L."/>
            <person name="Davenport K.W."/>
            <person name="Daligault H."/>
            <person name="Chain P.S."/>
            <person name="Chen A."/>
            <person name="Mavromatis K."/>
            <person name="Markowitz V."/>
            <person name="Szeto E."/>
            <person name="Mikhailova N."/>
            <person name="Pati A."/>
            <person name="Wagner M."/>
            <person name="Woyke T."/>
            <person name="Ollivier B."/>
            <person name="Klenk H.P."/>
            <person name="Spring S."/>
            <person name="Loy A."/>
        </authorList>
    </citation>
    <scope>NUCLEOTIDE SEQUENCE [LARGE SCALE GENOMIC DNA]</scope>
    <source>
        <strain evidence="3">ATCC 19365 / DSM 765 / NCIMB 8382 / VKM B-1628</strain>
    </source>
</reference>
<name>G7W742_DESOD</name>
<proteinExistence type="predicted"/>
<dbReference type="EMBL" id="CP003108">
    <property type="protein sequence ID" value="AET70550.1"/>
    <property type="molecule type" value="Genomic_DNA"/>
</dbReference>
<keyword evidence="3" id="KW-1185">Reference proteome</keyword>
<dbReference type="AlphaFoldDB" id="G7W742"/>
<protein>
    <submittedName>
        <fullName evidence="2">Uncharacterized protein</fullName>
    </submittedName>
</protein>
<evidence type="ECO:0000256" key="1">
    <source>
        <dbReference type="SAM" id="MobiDB-lite"/>
    </source>
</evidence>
<reference evidence="3" key="1">
    <citation type="submission" date="2011-11" db="EMBL/GenBank/DDBJ databases">
        <title>Complete sequence of Desulfosporosinus orientis DSM 765.</title>
        <authorList>
            <person name="Lucas S."/>
            <person name="Han J."/>
            <person name="Lapidus A."/>
            <person name="Cheng J.-F."/>
            <person name="Goodwin L."/>
            <person name="Pitluck S."/>
            <person name="Peters L."/>
            <person name="Ovchinnikova G."/>
            <person name="Teshima H."/>
            <person name="Detter J.C."/>
            <person name="Han C."/>
            <person name="Tapia R."/>
            <person name="Land M."/>
            <person name="Hauser L."/>
            <person name="Kyrpides N."/>
            <person name="Ivanova N."/>
            <person name="Pagani I."/>
            <person name="Pester M."/>
            <person name="Spring S."/>
            <person name="Ollivier B."/>
            <person name="Rattei T."/>
            <person name="Klenk H.-P."/>
            <person name="Wagner M."/>
            <person name="Loy A."/>
            <person name="Woyke T."/>
        </authorList>
    </citation>
    <scope>NUCLEOTIDE SEQUENCE [LARGE SCALE GENOMIC DNA]</scope>
    <source>
        <strain evidence="3">ATCC 19365 / DSM 765 / NCIMB 8382 / VKM B-1628</strain>
    </source>
</reference>
<gene>
    <name evidence="2" type="ordered locus">Desor_5162</name>
</gene>
<evidence type="ECO:0000313" key="3">
    <source>
        <dbReference type="Proteomes" id="UP000006346"/>
    </source>
</evidence>
<organism evidence="2 3">
    <name type="scientific">Desulfosporosinus orientis (strain ATCC 19365 / DSM 765 / NCIMB 8382 / VKM B-1628 / Singapore I)</name>
    <name type="common">Desulfotomaculum orientis</name>
    <dbReference type="NCBI Taxonomy" id="768706"/>
    <lineage>
        <taxon>Bacteria</taxon>
        <taxon>Bacillati</taxon>
        <taxon>Bacillota</taxon>
        <taxon>Clostridia</taxon>
        <taxon>Eubacteriales</taxon>
        <taxon>Desulfitobacteriaceae</taxon>
        <taxon>Desulfosporosinus</taxon>
    </lineage>
</organism>
<sequence>MVNERSQALKERDQTLQEKADLQKTLADQVSQITQITTERDKLKTKGGAVKQDPKGDGNQGNTAAVRAENHQEKHLLPGCPPDE</sequence>
<dbReference type="RefSeq" id="WP_014187354.1">
    <property type="nucleotide sequence ID" value="NC_016584.1"/>
</dbReference>
<dbReference type="KEGG" id="dor:Desor_5162"/>
<evidence type="ECO:0000313" key="2">
    <source>
        <dbReference type="EMBL" id="AET70550.1"/>
    </source>
</evidence>
<feature type="region of interest" description="Disordered" evidence="1">
    <location>
        <begin position="38"/>
        <end position="84"/>
    </location>
</feature>
<dbReference type="HOGENOM" id="CLU_2522169_0_0_9"/>
<dbReference type="PATRIC" id="fig|768706.3.peg.5259"/>
<dbReference type="Proteomes" id="UP000006346">
    <property type="component" value="Chromosome"/>
</dbReference>
<accession>G7W742</accession>